<dbReference type="AlphaFoldDB" id="A0A6B0U1B4"/>
<evidence type="ECO:0000313" key="1">
    <source>
        <dbReference type="EMBL" id="MXU86289.1"/>
    </source>
</evidence>
<name>A0A6B0U1B4_IXORI</name>
<protein>
    <submittedName>
        <fullName evidence="1">Uncharacterized protein</fullName>
    </submittedName>
</protein>
<reference evidence="1" key="1">
    <citation type="submission" date="2019-12" db="EMBL/GenBank/DDBJ databases">
        <title>An insight into the sialome of adult female Ixodes ricinus ticks feeding for 6 days.</title>
        <authorList>
            <person name="Perner J."/>
            <person name="Ribeiro J.M.C."/>
        </authorList>
    </citation>
    <scope>NUCLEOTIDE SEQUENCE</scope>
    <source>
        <strain evidence="1">Semi-engorged</strain>
        <tissue evidence="1">Salivary glands</tissue>
    </source>
</reference>
<sequence length="90" mass="10138">MIVQLTPPGLFFFFQRAGFVHAVPVGDGLSIRVFFFTYGHCDLESLSCFSSVDVSSNKCLHLVGKLHVKLLRLAECPEKCRLFTEKSGWK</sequence>
<proteinExistence type="predicted"/>
<dbReference type="EMBL" id="GIFC01004206">
    <property type="protein sequence ID" value="MXU86289.1"/>
    <property type="molecule type" value="Transcribed_RNA"/>
</dbReference>
<accession>A0A6B0U1B4</accession>
<organism evidence="1">
    <name type="scientific">Ixodes ricinus</name>
    <name type="common">Common tick</name>
    <name type="synonym">Acarus ricinus</name>
    <dbReference type="NCBI Taxonomy" id="34613"/>
    <lineage>
        <taxon>Eukaryota</taxon>
        <taxon>Metazoa</taxon>
        <taxon>Ecdysozoa</taxon>
        <taxon>Arthropoda</taxon>
        <taxon>Chelicerata</taxon>
        <taxon>Arachnida</taxon>
        <taxon>Acari</taxon>
        <taxon>Parasitiformes</taxon>
        <taxon>Ixodida</taxon>
        <taxon>Ixodoidea</taxon>
        <taxon>Ixodidae</taxon>
        <taxon>Ixodinae</taxon>
        <taxon>Ixodes</taxon>
    </lineage>
</organism>